<comment type="subcellular location">
    <subcellularLocation>
        <location evidence="1">Cell membrane</location>
        <topology evidence="1">Peripheral membrane protein</topology>
    </subcellularLocation>
</comment>
<evidence type="ECO:0000256" key="1">
    <source>
        <dbReference type="ARBA" id="ARBA00004202"/>
    </source>
</evidence>
<dbReference type="InterPro" id="IPR017871">
    <property type="entry name" value="ABC_transporter-like_CS"/>
</dbReference>
<dbReference type="OrthoDB" id="9802264at2"/>
<dbReference type="GO" id="GO:0015413">
    <property type="term" value="F:ABC-type nickel transporter activity"/>
    <property type="evidence" value="ECO:0007669"/>
    <property type="project" value="UniProtKB-EC"/>
</dbReference>
<dbReference type="GO" id="GO:0005886">
    <property type="term" value="C:plasma membrane"/>
    <property type="evidence" value="ECO:0007669"/>
    <property type="project" value="UniProtKB-SubCell"/>
</dbReference>
<dbReference type="KEGG" id="cag:Cagg_1751"/>
<dbReference type="InterPro" id="IPR027417">
    <property type="entry name" value="P-loop_NTPase"/>
</dbReference>
<dbReference type="AlphaFoldDB" id="B8GAR3"/>
<keyword evidence="6" id="KW-0547">Nucleotide-binding</keyword>
<dbReference type="RefSeq" id="WP_015940511.1">
    <property type="nucleotide sequence ID" value="NC_011831.1"/>
</dbReference>
<keyword evidence="7" id="KW-0067">ATP-binding</keyword>
<sequence>MTTSTLEVQQLSVVYHINGRMLPVVRDVNFTAAAGEVIGIVGESGSGKSTLGLALLRALPANGQVRSGRVLLDDIDLYQMEGSALRALWKHSLRLVPQNPLAALNPTLPIGTQLIEAIGGNRREAEQQAIALLTRVQINDPKRVMRSYPHELSGGMQQRVMIAMALHGTPRLLVLDEPTTSLDVTTEAAVVDLLAELIRERQPVSLFISHNLGLVARIATRTAVLYAGELVEVAPTAVLFDQPRHPYTQALLRSLPRPGLRYDQHPLQPIEGSIPQPGELTTGCVFAPRCPLADTRCWQERPPPIALTADHATRCHYWSHVTAESDNPSFAIPSTSTDNEPLLTTVNLTKTITQRRTLTDLFWVNKTPNVVALAGVDLTIHRNRTLGIVGESGSGKTTLARCIIGLTPPSGGSIELLDIPLAPLIQQRTREQIRRLQMVLQNPQEALNPALTIGETLSRPLIRLGGMDPQTAHRRVPDLLRLVKLPPEYATRRPAQLSGGEKQRVAIARALAATPDILVLDEAVSALDVSVQAAVLNLLAEVKTQTGIAYLFITHDLAVVSYLADDIVVMYRGHIIEHGPVHAVLAPPLHPYTEALLAATEPHGIRIGEAETTIPEHGCPFQPRCPRVIGEICVSTPPPWRDAGNGHRIRCHIPLEALRDARQPELIER</sequence>
<dbReference type="Pfam" id="PF08352">
    <property type="entry name" value="oligo_HPY"/>
    <property type="match status" value="2"/>
</dbReference>
<dbReference type="EMBL" id="CP001337">
    <property type="protein sequence ID" value="ACL24652.1"/>
    <property type="molecule type" value="Genomic_DNA"/>
</dbReference>
<dbReference type="PROSITE" id="PS50893">
    <property type="entry name" value="ABC_TRANSPORTER_2"/>
    <property type="match status" value="2"/>
</dbReference>
<evidence type="ECO:0000256" key="6">
    <source>
        <dbReference type="ARBA" id="ARBA00022741"/>
    </source>
</evidence>
<protein>
    <recommendedName>
        <fullName evidence="14">Nickel import system ATP-binding protein NikD</fullName>
        <ecNumber evidence="13">7.2.2.11</ecNumber>
    </recommendedName>
</protein>
<dbReference type="InterPro" id="IPR013563">
    <property type="entry name" value="Oligopep_ABC_C"/>
</dbReference>
<name>B8GAR3_CHLAD</name>
<dbReference type="PROSITE" id="PS00211">
    <property type="entry name" value="ABC_TRANSPORTER_1"/>
    <property type="match status" value="2"/>
</dbReference>
<dbReference type="GO" id="GO:0015833">
    <property type="term" value="P:peptide transport"/>
    <property type="evidence" value="ECO:0007669"/>
    <property type="project" value="InterPro"/>
</dbReference>
<dbReference type="Proteomes" id="UP000002508">
    <property type="component" value="Chromosome"/>
</dbReference>
<feature type="domain" description="ABC transporter" evidence="16">
    <location>
        <begin position="8"/>
        <end position="252"/>
    </location>
</feature>
<dbReference type="Pfam" id="PF00005">
    <property type="entry name" value="ABC_tran"/>
    <property type="match status" value="2"/>
</dbReference>
<evidence type="ECO:0000256" key="3">
    <source>
        <dbReference type="ARBA" id="ARBA00022448"/>
    </source>
</evidence>
<dbReference type="GO" id="GO:0016887">
    <property type="term" value="F:ATP hydrolysis activity"/>
    <property type="evidence" value="ECO:0007669"/>
    <property type="project" value="InterPro"/>
</dbReference>
<keyword evidence="11" id="KW-0472">Membrane</keyword>
<proteinExistence type="inferred from homology"/>
<evidence type="ECO:0000259" key="16">
    <source>
        <dbReference type="PROSITE" id="PS50893"/>
    </source>
</evidence>
<evidence type="ECO:0000256" key="13">
    <source>
        <dbReference type="ARBA" id="ARBA00039098"/>
    </source>
</evidence>
<feature type="domain" description="ABC transporter" evidence="16">
    <location>
        <begin position="343"/>
        <end position="597"/>
    </location>
</feature>
<accession>B8GAR3</accession>
<evidence type="ECO:0000313" key="18">
    <source>
        <dbReference type="Proteomes" id="UP000002508"/>
    </source>
</evidence>
<dbReference type="EC" id="7.2.2.11" evidence="13"/>
<dbReference type="NCBIfam" id="TIGR01727">
    <property type="entry name" value="oligo_HPY"/>
    <property type="match status" value="2"/>
</dbReference>
<keyword evidence="3" id="KW-0813">Transport</keyword>
<evidence type="ECO:0000256" key="2">
    <source>
        <dbReference type="ARBA" id="ARBA00005417"/>
    </source>
</evidence>
<dbReference type="Gene3D" id="3.40.50.300">
    <property type="entry name" value="P-loop containing nucleotide triphosphate hydrolases"/>
    <property type="match status" value="2"/>
</dbReference>
<dbReference type="GO" id="GO:0005524">
    <property type="term" value="F:ATP binding"/>
    <property type="evidence" value="ECO:0007669"/>
    <property type="project" value="UniProtKB-KW"/>
</dbReference>
<keyword evidence="18" id="KW-1185">Reference proteome</keyword>
<evidence type="ECO:0000256" key="9">
    <source>
        <dbReference type="ARBA" id="ARBA00023065"/>
    </source>
</evidence>
<dbReference type="PANTHER" id="PTHR43297:SF13">
    <property type="entry name" value="NICKEL ABC TRANSPORTER, ATP-BINDING PROTEIN"/>
    <property type="match status" value="1"/>
</dbReference>
<evidence type="ECO:0000256" key="12">
    <source>
        <dbReference type="ARBA" id="ARBA00038669"/>
    </source>
</evidence>
<evidence type="ECO:0000256" key="15">
    <source>
        <dbReference type="ARBA" id="ARBA00048610"/>
    </source>
</evidence>
<reference evidence="17" key="1">
    <citation type="submission" date="2008-12" db="EMBL/GenBank/DDBJ databases">
        <title>Complete sequence of Chloroflexus aggregans DSM 9485.</title>
        <authorList>
            <consortium name="US DOE Joint Genome Institute"/>
            <person name="Lucas S."/>
            <person name="Copeland A."/>
            <person name="Lapidus A."/>
            <person name="Glavina del Rio T."/>
            <person name="Dalin E."/>
            <person name="Tice H."/>
            <person name="Pitluck S."/>
            <person name="Foster B."/>
            <person name="Larimer F."/>
            <person name="Land M."/>
            <person name="Hauser L."/>
            <person name="Kyrpides N."/>
            <person name="Mikhailova N."/>
            <person name="Bryant D."/>
            <person name="Richardson P."/>
        </authorList>
    </citation>
    <scope>NUCLEOTIDE SEQUENCE</scope>
    <source>
        <strain evidence="17">DSM 9485</strain>
    </source>
</reference>
<dbReference type="PANTHER" id="PTHR43297">
    <property type="entry name" value="OLIGOPEPTIDE TRANSPORT ATP-BINDING PROTEIN APPD"/>
    <property type="match status" value="1"/>
</dbReference>
<evidence type="ECO:0000313" key="17">
    <source>
        <dbReference type="EMBL" id="ACL24652.1"/>
    </source>
</evidence>
<dbReference type="NCBIfam" id="NF008453">
    <property type="entry name" value="PRK11308.1"/>
    <property type="match status" value="2"/>
</dbReference>
<dbReference type="HOGENOM" id="CLU_000604_86_2_0"/>
<comment type="similarity">
    <text evidence="2">Belongs to the ABC transporter superfamily.</text>
</comment>
<organism evidence="17 18">
    <name type="scientific">Chloroflexus aggregans (strain MD-66 / DSM 9485)</name>
    <dbReference type="NCBI Taxonomy" id="326427"/>
    <lineage>
        <taxon>Bacteria</taxon>
        <taxon>Bacillati</taxon>
        <taxon>Chloroflexota</taxon>
        <taxon>Chloroflexia</taxon>
        <taxon>Chloroflexales</taxon>
        <taxon>Chloroflexineae</taxon>
        <taxon>Chloroflexaceae</taxon>
        <taxon>Chloroflexus</taxon>
    </lineage>
</organism>
<dbReference type="FunFam" id="3.40.50.300:FF:000016">
    <property type="entry name" value="Oligopeptide ABC transporter ATP-binding component"/>
    <property type="match status" value="1"/>
</dbReference>
<dbReference type="InterPro" id="IPR003593">
    <property type="entry name" value="AAA+_ATPase"/>
</dbReference>
<dbReference type="eggNOG" id="COG0444">
    <property type="taxonomic scope" value="Bacteria"/>
</dbReference>
<evidence type="ECO:0000256" key="11">
    <source>
        <dbReference type="ARBA" id="ARBA00023136"/>
    </source>
</evidence>
<dbReference type="STRING" id="326427.Cagg_1751"/>
<evidence type="ECO:0000256" key="5">
    <source>
        <dbReference type="ARBA" id="ARBA00022596"/>
    </source>
</evidence>
<evidence type="ECO:0000256" key="14">
    <source>
        <dbReference type="ARBA" id="ARBA00044143"/>
    </source>
</evidence>
<keyword evidence="4" id="KW-1003">Cell membrane</keyword>
<keyword evidence="5" id="KW-0533">Nickel</keyword>
<dbReference type="InterPro" id="IPR003439">
    <property type="entry name" value="ABC_transporter-like_ATP-bd"/>
</dbReference>
<dbReference type="CDD" id="cd03257">
    <property type="entry name" value="ABC_NikE_OppD_transporters"/>
    <property type="match status" value="2"/>
</dbReference>
<dbReference type="InterPro" id="IPR050388">
    <property type="entry name" value="ABC_Ni/Peptide_Import"/>
</dbReference>
<evidence type="ECO:0000256" key="8">
    <source>
        <dbReference type="ARBA" id="ARBA00022967"/>
    </source>
</evidence>
<dbReference type="SUPFAM" id="SSF52540">
    <property type="entry name" value="P-loop containing nucleoside triphosphate hydrolases"/>
    <property type="match status" value="2"/>
</dbReference>
<evidence type="ECO:0000256" key="10">
    <source>
        <dbReference type="ARBA" id="ARBA00023112"/>
    </source>
</evidence>
<keyword evidence="8" id="KW-1278">Translocase</keyword>
<comment type="catalytic activity">
    <reaction evidence="15">
        <text>Ni(2+)(out) + ATP + H2O = Ni(2+)(in) + ADP + phosphate + H(+)</text>
        <dbReference type="Rhea" id="RHEA:15557"/>
        <dbReference type="ChEBI" id="CHEBI:15377"/>
        <dbReference type="ChEBI" id="CHEBI:15378"/>
        <dbReference type="ChEBI" id="CHEBI:30616"/>
        <dbReference type="ChEBI" id="CHEBI:43474"/>
        <dbReference type="ChEBI" id="CHEBI:49786"/>
        <dbReference type="ChEBI" id="CHEBI:456216"/>
        <dbReference type="EC" id="7.2.2.11"/>
    </reaction>
    <physiologicalReaction direction="left-to-right" evidence="15">
        <dbReference type="Rhea" id="RHEA:15558"/>
    </physiologicalReaction>
</comment>
<gene>
    <name evidence="17" type="ordered locus">Cagg_1751</name>
</gene>
<evidence type="ECO:0000256" key="4">
    <source>
        <dbReference type="ARBA" id="ARBA00022475"/>
    </source>
</evidence>
<dbReference type="SMART" id="SM00382">
    <property type="entry name" value="AAA"/>
    <property type="match status" value="2"/>
</dbReference>
<evidence type="ECO:0000256" key="7">
    <source>
        <dbReference type="ARBA" id="ARBA00022840"/>
    </source>
</evidence>
<dbReference type="eggNOG" id="COG4608">
    <property type="taxonomic scope" value="Bacteria"/>
</dbReference>
<comment type="subunit">
    <text evidence="12">The complex is composed of two ATP-binding proteins (NikD and NikE), two transmembrane proteins (NikB and NikC) and a solute-binding protein (NikA).</text>
</comment>
<keyword evidence="10" id="KW-0921">Nickel transport</keyword>
<keyword evidence="9" id="KW-0406">Ion transport</keyword>